<proteinExistence type="predicted"/>
<name>A0ABP0GBY1_CLALP</name>
<evidence type="ECO:0000313" key="9">
    <source>
        <dbReference type="EMBL" id="CAK8689303.1"/>
    </source>
</evidence>
<protein>
    <recommendedName>
        <fullName evidence="2">L-serine ammonia-lyase</fullName>
        <ecNumber evidence="2">4.3.1.17</ecNumber>
    </recommendedName>
    <alternativeName>
        <fullName evidence="5">L-serine deaminase</fullName>
    </alternativeName>
    <alternativeName>
        <fullName evidence="6">L-threonine dehydratase</fullName>
    </alternativeName>
</protein>
<dbReference type="Proteomes" id="UP001642483">
    <property type="component" value="Unassembled WGS sequence"/>
</dbReference>
<evidence type="ECO:0000256" key="6">
    <source>
        <dbReference type="ARBA" id="ARBA00042605"/>
    </source>
</evidence>
<dbReference type="PROSITE" id="PS00165">
    <property type="entry name" value="DEHYDRATASE_SER_THR"/>
    <property type="match status" value="1"/>
</dbReference>
<gene>
    <name evidence="9" type="ORF">CVLEPA_LOCUS21326</name>
</gene>
<dbReference type="SUPFAM" id="SSF53686">
    <property type="entry name" value="Tryptophan synthase beta subunit-like PLP-dependent enzymes"/>
    <property type="match status" value="1"/>
</dbReference>
<evidence type="ECO:0000313" key="10">
    <source>
        <dbReference type="Proteomes" id="UP001642483"/>
    </source>
</evidence>
<evidence type="ECO:0000259" key="8">
    <source>
        <dbReference type="Pfam" id="PF00291"/>
    </source>
</evidence>
<evidence type="ECO:0000256" key="5">
    <source>
        <dbReference type="ARBA" id="ARBA00041766"/>
    </source>
</evidence>
<keyword evidence="4" id="KW-0456">Lyase</keyword>
<comment type="caution">
    <text evidence="9">The sequence shown here is derived from an EMBL/GenBank/DDBJ whole genome shotgun (WGS) entry which is preliminary data.</text>
</comment>
<evidence type="ECO:0000256" key="3">
    <source>
        <dbReference type="ARBA" id="ARBA00022898"/>
    </source>
</evidence>
<sequence>MENPIKSSTKSTLYVANDECDNSIVTKPAIFEAYDIIKQSPDCVKTPLLRNVEQLGMIKCKDDVQVHLKLENMQTTGSFKARGVTCQMTKASSDVKSCAKRLVTMSAGNYGKAFAYFCRQMGLKGTVIMPNTAPRSREILIKSEGCDVIRVPSPDLMAKVGELVKKEGMTFLHPFNDYDLIAGYGSLGLEIIEDVTPDVVVVCCGGGGLLSGISAAIKLSGFENTRIYGVEPETANSMQLSFREGKACQLPTSRSVAAGLAPPFTGKRCYAHANAFVDGIVTVTDRELVIATKALYGKGLVVEPSGAAAFAALLCGKLPEIRGNVVVVITGGNSTPDELSDLFRTFDA</sequence>
<evidence type="ECO:0000256" key="1">
    <source>
        <dbReference type="ARBA" id="ARBA00001933"/>
    </source>
</evidence>
<feature type="domain" description="Tryptophan synthase beta chain-like PALP" evidence="8">
    <location>
        <begin position="60"/>
        <end position="331"/>
    </location>
</feature>
<dbReference type="PANTHER" id="PTHR48078">
    <property type="entry name" value="THREONINE DEHYDRATASE, MITOCHONDRIAL-RELATED"/>
    <property type="match status" value="1"/>
</dbReference>
<evidence type="ECO:0000256" key="7">
    <source>
        <dbReference type="ARBA" id="ARBA00049406"/>
    </source>
</evidence>
<evidence type="ECO:0000256" key="2">
    <source>
        <dbReference type="ARBA" id="ARBA00012093"/>
    </source>
</evidence>
<organism evidence="9 10">
    <name type="scientific">Clavelina lepadiformis</name>
    <name type="common">Light-bulb sea squirt</name>
    <name type="synonym">Ascidia lepadiformis</name>
    <dbReference type="NCBI Taxonomy" id="159417"/>
    <lineage>
        <taxon>Eukaryota</taxon>
        <taxon>Metazoa</taxon>
        <taxon>Chordata</taxon>
        <taxon>Tunicata</taxon>
        <taxon>Ascidiacea</taxon>
        <taxon>Aplousobranchia</taxon>
        <taxon>Clavelinidae</taxon>
        <taxon>Clavelina</taxon>
    </lineage>
</organism>
<dbReference type="InterPro" id="IPR000634">
    <property type="entry name" value="Ser/Thr_deHydtase_PyrdxlP-BS"/>
</dbReference>
<dbReference type="InterPro" id="IPR036052">
    <property type="entry name" value="TrpB-like_PALP_sf"/>
</dbReference>
<keyword evidence="10" id="KW-1185">Reference proteome</keyword>
<dbReference type="InterPro" id="IPR050147">
    <property type="entry name" value="Ser/Thr_Dehydratase"/>
</dbReference>
<dbReference type="InterPro" id="IPR001926">
    <property type="entry name" value="TrpB-like_PALP"/>
</dbReference>
<dbReference type="Pfam" id="PF00291">
    <property type="entry name" value="PALP"/>
    <property type="match status" value="1"/>
</dbReference>
<keyword evidence="3" id="KW-0663">Pyridoxal phosphate</keyword>
<dbReference type="Gene3D" id="3.40.50.1100">
    <property type="match status" value="2"/>
</dbReference>
<accession>A0ABP0GBY1</accession>
<reference evidence="9 10" key="1">
    <citation type="submission" date="2024-02" db="EMBL/GenBank/DDBJ databases">
        <authorList>
            <person name="Daric V."/>
            <person name="Darras S."/>
        </authorList>
    </citation>
    <scope>NUCLEOTIDE SEQUENCE [LARGE SCALE GENOMIC DNA]</scope>
</reference>
<dbReference type="EC" id="4.3.1.17" evidence="2"/>
<comment type="catalytic activity">
    <reaction evidence="7">
        <text>L-serine = pyruvate + NH4(+)</text>
        <dbReference type="Rhea" id="RHEA:19169"/>
        <dbReference type="ChEBI" id="CHEBI:15361"/>
        <dbReference type="ChEBI" id="CHEBI:28938"/>
        <dbReference type="ChEBI" id="CHEBI:33384"/>
        <dbReference type="EC" id="4.3.1.17"/>
    </reaction>
</comment>
<dbReference type="EMBL" id="CAWYQH010000108">
    <property type="protein sequence ID" value="CAK8689303.1"/>
    <property type="molecule type" value="Genomic_DNA"/>
</dbReference>
<evidence type="ECO:0000256" key="4">
    <source>
        <dbReference type="ARBA" id="ARBA00023239"/>
    </source>
</evidence>
<dbReference type="PANTHER" id="PTHR48078:SF14">
    <property type="entry name" value="L-SERINE AMMONIA-LYASE"/>
    <property type="match status" value="1"/>
</dbReference>
<comment type="cofactor">
    <cofactor evidence="1">
        <name>pyridoxal 5'-phosphate</name>
        <dbReference type="ChEBI" id="CHEBI:597326"/>
    </cofactor>
</comment>